<feature type="region of interest" description="Disordered" evidence="1">
    <location>
        <begin position="217"/>
        <end position="287"/>
    </location>
</feature>
<dbReference type="AlphaFoldDB" id="A0A9N9KX88"/>
<reference evidence="2" key="1">
    <citation type="submission" date="2021-07" db="EMBL/GenBank/DDBJ databases">
        <authorList>
            <person name="Durling M."/>
        </authorList>
    </citation>
    <scope>NUCLEOTIDE SEQUENCE</scope>
</reference>
<feature type="compositionally biased region" description="Basic residues" evidence="1">
    <location>
        <begin position="274"/>
        <end position="287"/>
    </location>
</feature>
<feature type="compositionally biased region" description="Low complexity" evidence="1">
    <location>
        <begin position="260"/>
        <end position="269"/>
    </location>
</feature>
<evidence type="ECO:0000313" key="3">
    <source>
        <dbReference type="Proteomes" id="UP000696280"/>
    </source>
</evidence>
<comment type="caution">
    <text evidence="2">The sequence shown here is derived from an EMBL/GenBank/DDBJ whole genome shotgun (WGS) entry which is preliminary data.</text>
</comment>
<proteinExistence type="predicted"/>
<gene>
    <name evidence="2" type="ORF">HYFRA_00003341</name>
</gene>
<organism evidence="2 3">
    <name type="scientific">Hymenoscyphus fraxineus</name>
    <dbReference type="NCBI Taxonomy" id="746836"/>
    <lineage>
        <taxon>Eukaryota</taxon>
        <taxon>Fungi</taxon>
        <taxon>Dikarya</taxon>
        <taxon>Ascomycota</taxon>
        <taxon>Pezizomycotina</taxon>
        <taxon>Leotiomycetes</taxon>
        <taxon>Helotiales</taxon>
        <taxon>Helotiaceae</taxon>
        <taxon>Hymenoscyphus</taxon>
    </lineage>
</organism>
<evidence type="ECO:0000313" key="2">
    <source>
        <dbReference type="EMBL" id="CAG8953142.1"/>
    </source>
</evidence>
<accession>A0A9N9KX88</accession>
<sequence length="287" mass="32492">MATGALTGMEPDNFEFQHTLDESLSSNTTILDQHLSTQALIVMFFQNHSQAFIPPSHSLQEISHTSSSESSLLLNEFASTISQERRRSTGSTKLKKNRRSGYWNIRDFEVSHHFHGFDGDYCNTKKDKIIIMSRQYIQEPEKREVSKTGFHEPFCGDRNTTRPHPQAIIGANAIITAENIPKLRHRNPSSFFSKRKGKATSHGKILMSEYNTSNVSSIAEETSAHEHKLANKHKRDSGIHIDSMDSSRQSSSDKSDQSIRSRSSSSSSEDSAKSRSRRRKILSKFKF</sequence>
<name>A0A9N9KX88_9HELO</name>
<feature type="compositionally biased region" description="Basic and acidic residues" evidence="1">
    <location>
        <begin position="236"/>
        <end position="259"/>
    </location>
</feature>
<keyword evidence="3" id="KW-1185">Reference proteome</keyword>
<dbReference type="Proteomes" id="UP000696280">
    <property type="component" value="Unassembled WGS sequence"/>
</dbReference>
<dbReference type="OrthoDB" id="5209158at2759"/>
<dbReference type="EMBL" id="CAJVRL010000049">
    <property type="protein sequence ID" value="CAG8953142.1"/>
    <property type="molecule type" value="Genomic_DNA"/>
</dbReference>
<evidence type="ECO:0000256" key="1">
    <source>
        <dbReference type="SAM" id="MobiDB-lite"/>
    </source>
</evidence>
<protein>
    <submittedName>
        <fullName evidence="2">Uncharacterized protein</fullName>
    </submittedName>
</protein>